<dbReference type="EMBL" id="AYSL01001728">
    <property type="protein sequence ID" value="KTF05532.1"/>
    <property type="molecule type" value="Genomic_DNA"/>
</dbReference>
<evidence type="ECO:0000313" key="1">
    <source>
        <dbReference type="EMBL" id="KTF05532.1"/>
    </source>
</evidence>
<proteinExistence type="predicted"/>
<reference evidence="1" key="1">
    <citation type="submission" date="2013-11" db="EMBL/GenBank/DDBJ databases">
        <title>Microbial diversity, functional groups and degradation webs in Northern and Southern Mediterranean and Red Sea marine crude oil polluted sites.</title>
        <authorList>
            <person name="Daffonchio D."/>
            <person name="Mapelli F."/>
            <person name="Ferrer M."/>
            <person name="Richter M."/>
            <person name="Cherif A."/>
            <person name="Malkawi H.I."/>
            <person name="Yakimov M.M."/>
            <person name="Abdel-Fattah Y.R."/>
            <person name="Blaghen M."/>
            <person name="Golyshin P.N."/>
            <person name="Kalogerakis N."/>
            <person name="Boon N."/>
            <person name="Magagnini M."/>
            <person name="Fava F."/>
        </authorList>
    </citation>
    <scope>NUCLEOTIDE SEQUENCE</scope>
</reference>
<comment type="caution">
    <text evidence="1">The sequence shown here is derived from an EMBL/GenBank/DDBJ whole genome shotgun (WGS) entry which is preliminary data.</text>
</comment>
<sequence length="32" mass="3876">IFKIWPRGFYDTQTSTDTQFASFKVVFTRLFK</sequence>
<dbReference type="AlphaFoldDB" id="A0A1B6NRJ0"/>
<name>A0A1B6NRJ0_9ZZZZ</name>
<protein>
    <submittedName>
        <fullName evidence="1">Uncharacterized protein</fullName>
    </submittedName>
</protein>
<accession>A0A1B6NRJ0</accession>
<gene>
    <name evidence="1" type="ORF">MGSAQ_002970</name>
</gene>
<organism evidence="1">
    <name type="scientific">marine sediment metagenome</name>
    <dbReference type="NCBI Taxonomy" id="412755"/>
    <lineage>
        <taxon>unclassified sequences</taxon>
        <taxon>metagenomes</taxon>
        <taxon>ecological metagenomes</taxon>
    </lineage>
</organism>
<feature type="non-terminal residue" evidence="1">
    <location>
        <position position="1"/>
    </location>
</feature>